<dbReference type="Proteomes" id="UP000694018">
    <property type="component" value="Chromosome"/>
</dbReference>
<protein>
    <submittedName>
        <fullName evidence="1">Uncharacterized protein</fullName>
    </submittedName>
</protein>
<dbReference type="RefSeq" id="WP_218260355.1">
    <property type="nucleotide sequence ID" value="NZ_CP077716.1"/>
</dbReference>
<keyword evidence="1" id="KW-0614">Plasmid</keyword>
<dbReference type="OrthoDB" id="382100at2157"/>
<gene>
    <name evidence="2" type="ORF">J5U23_02882</name>
    <name evidence="1" type="ORF">J5U23_p2882</name>
</gene>
<name>A0A8F5BL01_SACSH</name>
<dbReference type="EMBL" id="CP077716">
    <property type="protein sequence ID" value="QXJ27100.1"/>
    <property type="molecule type" value="Genomic_DNA"/>
</dbReference>
<sequence length="53" mass="6419">MIFKKKNEGPKLSERVQLLMQRFEESIRANDNARTYFYYQEIMELIKAACDEE</sequence>
<evidence type="ECO:0000313" key="2">
    <source>
        <dbReference type="EMBL" id="QXJ29993.1"/>
    </source>
</evidence>
<geneLocation type="plasmid" evidence="1 3">
    <name>pB12E5</name>
</geneLocation>
<dbReference type="KEGG" id="sshi:J5U23_p2882"/>
<dbReference type="EMBL" id="CP077717">
    <property type="protein sequence ID" value="QXJ29993.1"/>
    <property type="molecule type" value="Genomic_DNA"/>
</dbReference>
<evidence type="ECO:0000313" key="1">
    <source>
        <dbReference type="EMBL" id="QXJ27100.1"/>
    </source>
</evidence>
<dbReference type="GeneID" id="65564356"/>
<organism evidence="1 3">
    <name type="scientific">Saccharolobus shibatae (strain ATCC 51178 / DSM 5389 / JCM 8931 / NBRC 15437 / B12)</name>
    <name type="common">Sulfolobus shibatae</name>
    <dbReference type="NCBI Taxonomy" id="523848"/>
    <lineage>
        <taxon>Archaea</taxon>
        <taxon>Thermoproteota</taxon>
        <taxon>Thermoprotei</taxon>
        <taxon>Sulfolobales</taxon>
        <taxon>Sulfolobaceae</taxon>
        <taxon>Saccharolobus</taxon>
    </lineage>
</organism>
<accession>A0A8F5BL01</accession>
<proteinExistence type="predicted"/>
<dbReference type="AlphaFoldDB" id="A0A8F5BL01"/>
<reference evidence="1" key="1">
    <citation type="journal article" date="2021" name="Environ. Microbiol.">
        <title>New insights into the diversity and evolution of the archaeal mobilome from three complete genomes of Saccharolobus shibatae.</title>
        <authorList>
            <person name="Medvedeva S."/>
            <person name="Brandt D."/>
            <person name="Cvirkaite-Krupovic V."/>
            <person name="Liu Y."/>
            <person name="Severinov K."/>
            <person name="Ishino S."/>
            <person name="Ishino Y."/>
            <person name="Prangishvili D."/>
            <person name="Kalinowski J."/>
            <person name="Krupovic M."/>
        </authorList>
    </citation>
    <scope>NUCLEOTIDE SEQUENCE</scope>
    <source>
        <strain evidence="2">B12</strain>
        <plasmid evidence="1">pB12E5</plasmid>
    </source>
</reference>
<evidence type="ECO:0000313" key="3">
    <source>
        <dbReference type="Proteomes" id="UP000694018"/>
    </source>
</evidence>
<dbReference type="KEGG" id="sshi:J5U23_02882"/>
<dbReference type="Proteomes" id="UP000694018">
    <property type="component" value="Plasmid pB12E5"/>
</dbReference>